<name>U5D0H8_AMBTC</name>
<dbReference type="Gramene" id="ERN14897">
    <property type="protein sequence ID" value="ERN14897"/>
    <property type="gene ID" value="AMTR_s00032p00171590"/>
</dbReference>
<evidence type="ECO:0000313" key="2">
    <source>
        <dbReference type="EMBL" id="ERN14897.1"/>
    </source>
</evidence>
<dbReference type="InterPro" id="IPR036457">
    <property type="entry name" value="PPM-type-like_dom_sf"/>
</dbReference>
<dbReference type="AlphaFoldDB" id="U5D0H8"/>
<dbReference type="OMA" id="SHEFAMG"/>
<evidence type="ECO:0000313" key="3">
    <source>
        <dbReference type="Proteomes" id="UP000017836"/>
    </source>
</evidence>
<dbReference type="Proteomes" id="UP000017836">
    <property type="component" value="Unassembled WGS sequence"/>
</dbReference>
<sequence length="283" mass="31664">MATDDGYFTHARNTRDANPTISANGSCCLVGIFWDGMLYVANAGDSRAIVAFSSGPNKFITEQLTQEHNAKYEDIRREMFQLHPDDSQIVIYKNGAWRVKGIAQVTRSIGDLYLKSHEFAMGPSYPRFHLAEPLSKAALSAEPTILTRPLKPEDRFFIFASDGLWEQLSNEEAAELVFNNPRQGIAKRLVMQAIEVAARKRATDYSNLKTIQPGSRRHFHDDISVVVVFVDHELVDRLPNQSTRAVSIRGFVNNEWPSLFSLLENETEDVRTGISIEGAGSSS</sequence>
<dbReference type="Pfam" id="PF00481">
    <property type="entry name" value="PP2C"/>
    <property type="match status" value="1"/>
</dbReference>
<dbReference type="InterPro" id="IPR001932">
    <property type="entry name" value="PPM-type_phosphatase-like_dom"/>
</dbReference>
<dbReference type="InterPro" id="IPR015655">
    <property type="entry name" value="PP2C"/>
</dbReference>
<dbReference type="GO" id="GO:1902531">
    <property type="term" value="P:regulation of intracellular signal transduction"/>
    <property type="evidence" value="ECO:0000318"/>
    <property type="project" value="GO_Central"/>
</dbReference>
<dbReference type="HOGENOM" id="CLU_013173_2_1_1"/>
<dbReference type="PANTHER" id="PTHR47992">
    <property type="entry name" value="PROTEIN PHOSPHATASE"/>
    <property type="match status" value="1"/>
</dbReference>
<accession>U5D0H8</accession>
<proteinExistence type="predicted"/>
<dbReference type="EMBL" id="KI392518">
    <property type="protein sequence ID" value="ERN14897.1"/>
    <property type="molecule type" value="Genomic_DNA"/>
</dbReference>
<dbReference type="SUPFAM" id="SSF81606">
    <property type="entry name" value="PP2C-like"/>
    <property type="match status" value="1"/>
</dbReference>
<dbReference type="SMART" id="SM00332">
    <property type="entry name" value="PP2Cc"/>
    <property type="match status" value="1"/>
</dbReference>
<keyword evidence="3" id="KW-1185">Reference proteome</keyword>
<feature type="domain" description="PPM-type phosphatase" evidence="1">
    <location>
        <begin position="1"/>
        <end position="230"/>
    </location>
</feature>
<dbReference type="PROSITE" id="PS51746">
    <property type="entry name" value="PPM_2"/>
    <property type="match status" value="1"/>
</dbReference>
<reference evidence="3" key="1">
    <citation type="journal article" date="2013" name="Science">
        <title>The Amborella genome and the evolution of flowering plants.</title>
        <authorList>
            <consortium name="Amborella Genome Project"/>
        </authorList>
    </citation>
    <scope>NUCLEOTIDE SEQUENCE [LARGE SCALE GENOMIC DNA]</scope>
</reference>
<dbReference type="GO" id="GO:0004722">
    <property type="term" value="F:protein serine/threonine phosphatase activity"/>
    <property type="evidence" value="ECO:0000318"/>
    <property type="project" value="GO_Central"/>
</dbReference>
<evidence type="ECO:0000259" key="1">
    <source>
        <dbReference type="PROSITE" id="PS51746"/>
    </source>
</evidence>
<gene>
    <name evidence="2" type="ORF">AMTR_s00032p00171590</name>
</gene>
<organism evidence="2 3">
    <name type="scientific">Amborella trichopoda</name>
    <dbReference type="NCBI Taxonomy" id="13333"/>
    <lineage>
        <taxon>Eukaryota</taxon>
        <taxon>Viridiplantae</taxon>
        <taxon>Streptophyta</taxon>
        <taxon>Embryophyta</taxon>
        <taxon>Tracheophyta</taxon>
        <taxon>Spermatophyta</taxon>
        <taxon>Magnoliopsida</taxon>
        <taxon>Amborellales</taxon>
        <taxon>Amborellaceae</taxon>
        <taxon>Amborella</taxon>
    </lineage>
</organism>
<dbReference type="CDD" id="cd00143">
    <property type="entry name" value="PP2Cc"/>
    <property type="match status" value="1"/>
</dbReference>
<protein>
    <recommendedName>
        <fullName evidence="1">PPM-type phosphatase domain-containing protein</fullName>
    </recommendedName>
</protein>
<dbReference type="eggNOG" id="KOG0700">
    <property type="taxonomic scope" value="Eukaryota"/>
</dbReference>
<dbReference type="Gene3D" id="3.60.40.10">
    <property type="entry name" value="PPM-type phosphatase domain"/>
    <property type="match status" value="1"/>
</dbReference>